<evidence type="ECO:0008006" key="4">
    <source>
        <dbReference type="Google" id="ProtNLM"/>
    </source>
</evidence>
<evidence type="ECO:0000313" key="1">
    <source>
        <dbReference type="EMBL" id="RVU93655.1"/>
    </source>
</evidence>
<organism evidence="1 3">
    <name type="scientific">Enterococcus avium</name>
    <name type="common">Streptococcus avium</name>
    <dbReference type="NCBI Taxonomy" id="33945"/>
    <lineage>
        <taxon>Bacteria</taxon>
        <taxon>Bacillati</taxon>
        <taxon>Bacillota</taxon>
        <taxon>Bacilli</taxon>
        <taxon>Lactobacillales</taxon>
        <taxon>Enterococcaceae</taxon>
        <taxon>Enterococcus</taxon>
    </lineage>
</organism>
<dbReference type="RefSeq" id="WP_010743339.1">
    <property type="nucleotide sequence ID" value="NZ_CAAKNX010000111.1"/>
</dbReference>
<dbReference type="Gene3D" id="1.10.10.10">
    <property type="entry name" value="Winged helix-like DNA-binding domain superfamily/Winged helix DNA-binding domain"/>
    <property type="match status" value="1"/>
</dbReference>
<dbReference type="EMBL" id="RYZS01000001">
    <property type="protein sequence ID" value="RVU93655.1"/>
    <property type="molecule type" value="Genomic_DNA"/>
</dbReference>
<accession>A0A437UJA5</accession>
<gene>
    <name evidence="1" type="ORF">EK398_01570</name>
    <name evidence="2" type="ORF">EK398_17055</name>
</gene>
<sequence length="52" mass="6060">MDDELISEARKIAIDFNGVEQKLKPVHLQHRMRIGINRATKLYEQLKNEGLV</sequence>
<dbReference type="AlphaFoldDB" id="A0A437UJA5"/>
<name>A0A437UJA5_ENTAV</name>
<dbReference type="SUPFAM" id="SSF46785">
    <property type="entry name" value="Winged helix' DNA-binding domain"/>
    <property type="match status" value="1"/>
</dbReference>
<evidence type="ECO:0000313" key="2">
    <source>
        <dbReference type="EMBL" id="RVU96408.1"/>
    </source>
</evidence>
<comment type="caution">
    <text evidence="1">The sequence shown here is derived from an EMBL/GenBank/DDBJ whole genome shotgun (WGS) entry which is preliminary data.</text>
</comment>
<reference evidence="1 3" key="1">
    <citation type="submission" date="2018-12" db="EMBL/GenBank/DDBJ databases">
        <title>A novel vanA-carrying plasmid in a clinical isolate of Enterococcus avium.</title>
        <authorList>
            <person name="Bernasconi O.J."/>
            <person name="Luzzaro F."/>
            <person name="Endimiani A."/>
        </authorList>
    </citation>
    <scope>NUCLEOTIDE SEQUENCE [LARGE SCALE GENOMIC DNA]</scope>
    <source>
        <strain evidence="1 3">LC0559/18</strain>
    </source>
</reference>
<evidence type="ECO:0000313" key="3">
    <source>
        <dbReference type="Proteomes" id="UP000288388"/>
    </source>
</evidence>
<proteinExistence type="predicted"/>
<dbReference type="InterPro" id="IPR036388">
    <property type="entry name" value="WH-like_DNA-bd_sf"/>
</dbReference>
<dbReference type="InterPro" id="IPR036390">
    <property type="entry name" value="WH_DNA-bd_sf"/>
</dbReference>
<dbReference type="Proteomes" id="UP000288388">
    <property type="component" value="Unassembled WGS sequence"/>
</dbReference>
<dbReference type="EMBL" id="RYZS01000001">
    <property type="protein sequence ID" value="RVU96408.1"/>
    <property type="molecule type" value="Genomic_DNA"/>
</dbReference>
<protein>
    <recommendedName>
        <fullName evidence="4">FtsK gamma domain-containing protein</fullName>
    </recommendedName>
</protein>